<evidence type="ECO:0000256" key="4">
    <source>
        <dbReference type="PROSITE-ProRule" id="PRU00409"/>
    </source>
</evidence>
<dbReference type="Pfam" id="PF13535">
    <property type="entry name" value="ATP-grasp_4"/>
    <property type="match status" value="1"/>
</dbReference>
<dbReference type="Gene3D" id="3.30.470.20">
    <property type="entry name" value="ATP-grasp fold, B domain"/>
    <property type="match status" value="1"/>
</dbReference>
<dbReference type="InterPro" id="IPR052032">
    <property type="entry name" value="ATP-dep_AA_Ligase"/>
</dbReference>
<dbReference type="EMBL" id="JAQMRD010000009">
    <property type="protein sequence ID" value="MDB9223116.1"/>
    <property type="molecule type" value="Genomic_DNA"/>
</dbReference>
<keyword evidence="3 4" id="KW-0067">ATP-binding</keyword>
<dbReference type="AlphaFoldDB" id="A0AAW6FJ89"/>
<dbReference type="PROSITE" id="PS50975">
    <property type="entry name" value="ATP_GRASP"/>
    <property type="match status" value="1"/>
</dbReference>
<dbReference type="Gene3D" id="3.40.50.20">
    <property type="match status" value="1"/>
</dbReference>
<evidence type="ECO:0000313" key="6">
    <source>
        <dbReference type="EMBL" id="MDB9223116.1"/>
    </source>
</evidence>
<dbReference type="GO" id="GO:0046872">
    <property type="term" value="F:metal ion binding"/>
    <property type="evidence" value="ECO:0007669"/>
    <property type="project" value="InterPro"/>
</dbReference>
<protein>
    <submittedName>
        <fullName evidence="6">ATP-grasp domain-containing protein</fullName>
    </submittedName>
</protein>
<keyword evidence="2 4" id="KW-0547">Nucleotide-binding</keyword>
<dbReference type="GO" id="GO:0005524">
    <property type="term" value="F:ATP binding"/>
    <property type="evidence" value="ECO:0007669"/>
    <property type="project" value="UniProtKB-UniRule"/>
</dbReference>
<dbReference type="Proteomes" id="UP001212263">
    <property type="component" value="Unassembled WGS sequence"/>
</dbReference>
<evidence type="ECO:0000256" key="2">
    <source>
        <dbReference type="ARBA" id="ARBA00022741"/>
    </source>
</evidence>
<dbReference type="PANTHER" id="PTHR43585">
    <property type="entry name" value="FUMIPYRROLE BIOSYNTHESIS PROTEIN C"/>
    <property type="match status" value="1"/>
</dbReference>
<gene>
    <name evidence="6" type="ORF">PN645_08870</name>
</gene>
<proteinExistence type="predicted"/>
<dbReference type="GO" id="GO:0016874">
    <property type="term" value="F:ligase activity"/>
    <property type="evidence" value="ECO:0007669"/>
    <property type="project" value="UniProtKB-KW"/>
</dbReference>
<sequence length="365" mass="40896">MKRIAIIGASTGQLPLCKKAHEMGLESYCFAWPKDAICKEYVDHFIPISIFEMDEIVRYCQEINVDGVVSNASETTALVVAYVAEKLGKQATSYQAILNIQNKEFVRQKTNGIEGLGHVRFTVGKLNDIIPTFPYPYVLKPLKGASKKGVNFVSGIKSCITVPDDLKDGLFMAEEYISGQEYSIESISFNDRHDIIQITEKVTTGAPHFVELEHHQPAHLSPSIEKKIRNIIPPILSSVNFSNGASHIEIKVNDQGDVYLIEVNPRGGGDYISNDLVSLSTDYDYLKQMILVALGEYNPVAVHHVAYAGIYFLSAYTKRLLPYFNIPLANWMVRRERKTGELTVSSSNYDRDGFIIYCSDKKIVL</sequence>
<evidence type="ECO:0000256" key="1">
    <source>
        <dbReference type="ARBA" id="ARBA00022598"/>
    </source>
</evidence>
<feature type="domain" description="ATP-grasp" evidence="5">
    <location>
        <begin position="103"/>
        <end position="294"/>
    </location>
</feature>
<reference evidence="6" key="1">
    <citation type="submission" date="2023-01" db="EMBL/GenBank/DDBJ databases">
        <title>Human gut microbiome strain richness.</title>
        <authorList>
            <person name="Chen-Liaw A."/>
        </authorList>
    </citation>
    <scope>NUCLEOTIDE SEQUENCE</scope>
    <source>
        <strain evidence="6">RTP21484st1_B7_RTP21484_190118</strain>
    </source>
</reference>
<comment type="caution">
    <text evidence="6">The sequence shown here is derived from an EMBL/GenBank/DDBJ whole genome shotgun (WGS) entry which is preliminary data.</text>
</comment>
<dbReference type="RefSeq" id="WP_118122074.1">
    <property type="nucleotide sequence ID" value="NZ_CABJFF010000025.1"/>
</dbReference>
<evidence type="ECO:0000259" key="5">
    <source>
        <dbReference type="PROSITE" id="PS50975"/>
    </source>
</evidence>
<evidence type="ECO:0000256" key="3">
    <source>
        <dbReference type="ARBA" id="ARBA00022840"/>
    </source>
</evidence>
<dbReference type="InterPro" id="IPR011761">
    <property type="entry name" value="ATP-grasp"/>
</dbReference>
<accession>A0AAW6FJ89</accession>
<dbReference type="PANTHER" id="PTHR43585:SF2">
    <property type="entry name" value="ATP-GRASP ENZYME FSQD"/>
    <property type="match status" value="1"/>
</dbReference>
<name>A0AAW6FJ89_9BACT</name>
<evidence type="ECO:0000313" key="7">
    <source>
        <dbReference type="Proteomes" id="UP001212263"/>
    </source>
</evidence>
<dbReference type="SUPFAM" id="SSF56059">
    <property type="entry name" value="Glutathione synthetase ATP-binding domain-like"/>
    <property type="match status" value="1"/>
</dbReference>
<keyword evidence="1" id="KW-0436">Ligase</keyword>
<organism evidence="6 7">
    <name type="scientific">Odoribacter splanchnicus</name>
    <dbReference type="NCBI Taxonomy" id="28118"/>
    <lineage>
        <taxon>Bacteria</taxon>
        <taxon>Pseudomonadati</taxon>
        <taxon>Bacteroidota</taxon>
        <taxon>Bacteroidia</taxon>
        <taxon>Bacteroidales</taxon>
        <taxon>Odoribacteraceae</taxon>
        <taxon>Odoribacter</taxon>
    </lineage>
</organism>